<organism evidence="2 3">
    <name type="scientific">Panagrolaimus davidi</name>
    <dbReference type="NCBI Taxonomy" id="227884"/>
    <lineage>
        <taxon>Eukaryota</taxon>
        <taxon>Metazoa</taxon>
        <taxon>Ecdysozoa</taxon>
        <taxon>Nematoda</taxon>
        <taxon>Chromadorea</taxon>
        <taxon>Rhabditida</taxon>
        <taxon>Tylenchina</taxon>
        <taxon>Panagrolaimomorpha</taxon>
        <taxon>Panagrolaimoidea</taxon>
        <taxon>Panagrolaimidae</taxon>
        <taxon>Panagrolaimus</taxon>
    </lineage>
</organism>
<dbReference type="AlphaFoldDB" id="A0A914QI57"/>
<feature type="compositionally biased region" description="Basic residues" evidence="1">
    <location>
        <begin position="143"/>
        <end position="152"/>
    </location>
</feature>
<proteinExistence type="predicted"/>
<dbReference type="WBParaSite" id="PDA_v2.g26994.t1">
    <property type="protein sequence ID" value="PDA_v2.g26994.t1"/>
    <property type="gene ID" value="PDA_v2.g26994"/>
</dbReference>
<feature type="region of interest" description="Disordered" evidence="1">
    <location>
        <begin position="143"/>
        <end position="165"/>
    </location>
</feature>
<accession>A0A914QI57</accession>
<evidence type="ECO:0000256" key="1">
    <source>
        <dbReference type="SAM" id="MobiDB-lite"/>
    </source>
</evidence>
<name>A0A914QI57_9BILA</name>
<reference evidence="3" key="1">
    <citation type="submission" date="2022-11" db="UniProtKB">
        <authorList>
            <consortium name="WormBaseParasite"/>
        </authorList>
    </citation>
    <scope>IDENTIFICATION</scope>
</reference>
<keyword evidence="2" id="KW-1185">Reference proteome</keyword>
<evidence type="ECO:0000313" key="3">
    <source>
        <dbReference type="WBParaSite" id="PDA_v2.g26994.t1"/>
    </source>
</evidence>
<evidence type="ECO:0000313" key="2">
    <source>
        <dbReference type="Proteomes" id="UP000887578"/>
    </source>
</evidence>
<sequence>MNNEFAVVNHRTFGNNMDHQEIEENHASTELSEMKMVDDDAGEERTKANLNETHNLENGIADEDKEVQQFFVNIFDASSSNTMALLAATYSPTGTSKTAEDVTYVTLDDHDEDIHTVSTLSSEAGTSLNGQKSNVFDLPTKKVSKKKTRRQRAKDLNQKKAEQRERLKLEGKKQLELRLDDLIEPIKKEADILSTAESTPEAQLINTSEEDGGYVKAGYSLRRGKRPPKYDSETLREWSAMQEERRLLREQQKALDFKEEMKKIELRRQQKSKAKKVKAKEKTPENGETLSLAFLNAISESIDNNSDDVKILKVVTKPKKKKKETSSSSLITLTPKPRISLDAAKKRNKLRVIQPISSKPKPTPIVCLPSSSIRRAPLHTLPLFTPRKSIIHFPKPVIPQESQKTTFTDDCFTSVQCSNPTTPNIITVPPPPVYSTTSKRVQMKKQAAKLNSSYDEDTVFDECFSTVPCSPPATMPSSFQQESTFATKRPSNVTSTMKPTTVSSEASAPITDDCFTSIPCGPSTNANGIDFQHSTFTVPVSSQPTLIPQFSTLSSSSTASISAPITDDCFTSIPCGPSINANGIDIQHSTFTVPISSQPTLIPQFSTLSSSSAASISAPLQLTQQVQTITIPSNCFPTDGTPLQIVLILPNSTNNNSNVSSPVIIQTQPLLTSSSPPTNDAKVVEVKCEMKE</sequence>
<dbReference type="Proteomes" id="UP000887578">
    <property type="component" value="Unplaced"/>
</dbReference>
<protein>
    <submittedName>
        <fullName evidence="3">Uncharacterized protein</fullName>
    </submittedName>
</protein>
<feature type="compositionally biased region" description="Basic and acidic residues" evidence="1">
    <location>
        <begin position="153"/>
        <end position="165"/>
    </location>
</feature>